<name>A0ABR7TY98_9BACT</name>
<evidence type="ECO:0000313" key="3">
    <source>
        <dbReference type="Proteomes" id="UP000659124"/>
    </source>
</evidence>
<accession>A0ABR7TY98</accession>
<keyword evidence="1" id="KW-0732">Signal</keyword>
<protein>
    <recommendedName>
        <fullName evidence="4">DUF4843 domain-containing protein</fullName>
    </recommendedName>
</protein>
<sequence>MSNIRLRALLVLLMTFISCSKEEIPTKAINIEVWGYNVGDAELEMSVDTTIYRNATIKPNTTVNFGRVYTYPGIKKEALLKIKNKTTGKDLYQQQLQLGAGELELFFPYVLINGNELKIEPAAADPATNKLGFYIHYPQSNEALDIFLKNEAGQMMNIAKNVKPGAWIYTNYLPGEGFKDKSKQYVLYFTKTGTTDAWYFEDSEGKSNIDAFSLSLPKEEKGLVRTYFVTPGAAQLEVIRLFKRPKA</sequence>
<evidence type="ECO:0000313" key="2">
    <source>
        <dbReference type="EMBL" id="MBC9934693.1"/>
    </source>
</evidence>
<keyword evidence="3" id="KW-1185">Reference proteome</keyword>
<evidence type="ECO:0008006" key="4">
    <source>
        <dbReference type="Google" id="ProtNLM"/>
    </source>
</evidence>
<dbReference type="Proteomes" id="UP000659124">
    <property type="component" value="Unassembled WGS sequence"/>
</dbReference>
<organism evidence="2 3">
    <name type="scientific">Chitinophaga qingshengii</name>
    <dbReference type="NCBI Taxonomy" id="1569794"/>
    <lineage>
        <taxon>Bacteria</taxon>
        <taxon>Pseudomonadati</taxon>
        <taxon>Bacteroidota</taxon>
        <taxon>Chitinophagia</taxon>
        <taxon>Chitinophagales</taxon>
        <taxon>Chitinophagaceae</taxon>
        <taxon>Chitinophaga</taxon>
    </lineage>
</organism>
<comment type="caution">
    <text evidence="2">The sequence shown here is derived from an EMBL/GenBank/DDBJ whole genome shotgun (WGS) entry which is preliminary data.</text>
</comment>
<reference evidence="2 3" key="1">
    <citation type="submission" date="2020-09" db="EMBL/GenBank/DDBJ databases">
        <title>Genome sequences of type strains of Chitinophaga qingshengii and Chitinophaga varians.</title>
        <authorList>
            <person name="Kittiwongwattana C."/>
        </authorList>
    </citation>
    <scope>NUCLEOTIDE SEQUENCE [LARGE SCALE GENOMIC DNA]</scope>
    <source>
        <strain evidence="2 3">JCM 30026</strain>
    </source>
</reference>
<gene>
    <name evidence="2" type="ORF">ICL07_30225</name>
</gene>
<dbReference type="EMBL" id="JACVFC010000006">
    <property type="protein sequence ID" value="MBC9934693.1"/>
    <property type="molecule type" value="Genomic_DNA"/>
</dbReference>
<proteinExistence type="predicted"/>
<evidence type="ECO:0000256" key="1">
    <source>
        <dbReference type="SAM" id="SignalP"/>
    </source>
</evidence>
<feature type="signal peptide" evidence="1">
    <location>
        <begin position="1"/>
        <end position="20"/>
    </location>
</feature>
<dbReference type="PROSITE" id="PS51257">
    <property type="entry name" value="PROKAR_LIPOPROTEIN"/>
    <property type="match status" value="1"/>
</dbReference>
<dbReference type="RefSeq" id="WP_188091785.1">
    <property type="nucleotide sequence ID" value="NZ_JACVFC010000006.1"/>
</dbReference>
<feature type="chain" id="PRO_5045911311" description="DUF4843 domain-containing protein" evidence="1">
    <location>
        <begin position="21"/>
        <end position="247"/>
    </location>
</feature>